<dbReference type="AlphaFoldDB" id="A0A834HZU9"/>
<gene>
    <name evidence="1" type="ORF">GWI33_016551</name>
</gene>
<protein>
    <submittedName>
        <fullName evidence="1">Uncharacterized protein</fullName>
    </submittedName>
</protein>
<keyword evidence="2" id="KW-1185">Reference proteome</keyword>
<dbReference type="Proteomes" id="UP000625711">
    <property type="component" value="Unassembled WGS sequence"/>
</dbReference>
<sequence length="69" mass="7516">MIYAVVASTDSICDVEDVPDALIRLKPKNLVRENIDAYDSVVHRQSGVGPTAFSISQRSRKAASNLQVV</sequence>
<dbReference type="EMBL" id="JAACXV010014091">
    <property type="protein sequence ID" value="KAF7270484.1"/>
    <property type="molecule type" value="Genomic_DNA"/>
</dbReference>
<comment type="caution">
    <text evidence="1">The sequence shown here is derived from an EMBL/GenBank/DDBJ whole genome shotgun (WGS) entry which is preliminary data.</text>
</comment>
<accession>A0A834HZU9</accession>
<reference evidence="1" key="1">
    <citation type="submission" date="2020-08" db="EMBL/GenBank/DDBJ databases">
        <title>Genome sequencing and assembly of the red palm weevil Rhynchophorus ferrugineus.</title>
        <authorList>
            <person name="Dias G.B."/>
            <person name="Bergman C.M."/>
            <person name="Manee M."/>
        </authorList>
    </citation>
    <scope>NUCLEOTIDE SEQUENCE</scope>
    <source>
        <strain evidence="1">AA-2017</strain>
        <tissue evidence="1">Whole larva</tissue>
    </source>
</reference>
<evidence type="ECO:0000313" key="1">
    <source>
        <dbReference type="EMBL" id="KAF7270484.1"/>
    </source>
</evidence>
<proteinExistence type="predicted"/>
<evidence type="ECO:0000313" key="2">
    <source>
        <dbReference type="Proteomes" id="UP000625711"/>
    </source>
</evidence>
<name>A0A834HZU9_RHYFE</name>
<organism evidence="1 2">
    <name type="scientific">Rhynchophorus ferrugineus</name>
    <name type="common">Red palm weevil</name>
    <name type="synonym">Curculio ferrugineus</name>
    <dbReference type="NCBI Taxonomy" id="354439"/>
    <lineage>
        <taxon>Eukaryota</taxon>
        <taxon>Metazoa</taxon>
        <taxon>Ecdysozoa</taxon>
        <taxon>Arthropoda</taxon>
        <taxon>Hexapoda</taxon>
        <taxon>Insecta</taxon>
        <taxon>Pterygota</taxon>
        <taxon>Neoptera</taxon>
        <taxon>Endopterygota</taxon>
        <taxon>Coleoptera</taxon>
        <taxon>Polyphaga</taxon>
        <taxon>Cucujiformia</taxon>
        <taxon>Curculionidae</taxon>
        <taxon>Dryophthorinae</taxon>
        <taxon>Rhynchophorus</taxon>
    </lineage>
</organism>